<organism evidence="2 3">
    <name type="scientific">Helianthus annuus</name>
    <name type="common">Common sunflower</name>
    <dbReference type="NCBI Taxonomy" id="4232"/>
    <lineage>
        <taxon>Eukaryota</taxon>
        <taxon>Viridiplantae</taxon>
        <taxon>Streptophyta</taxon>
        <taxon>Embryophyta</taxon>
        <taxon>Tracheophyta</taxon>
        <taxon>Spermatophyta</taxon>
        <taxon>Magnoliopsida</taxon>
        <taxon>eudicotyledons</taxon>
        <taxon>Gunneridae</taxon>
        <taxon>Pentapetalae</taxon>
        <taxon>asterids</taxon>
        <taxon>campanulids</taxon>
        <taxon>Asterales</taxon>
        <taxon>Asteraceae</taxon>
        <taxon>Asteroideae</taxon>
        <taxon>Heliantheae alliance</taxon>
        <taxon>Heliantheae</taxon>
        <taxon>Helianthus</taxon>
    </lineage>
</organism>
<dbReference type="EMBL" id="CM007892">
    <property type="protein sequence ID" value="OTG30433.1"/>
    <property type="molecule type" value="Genomic_DNA"/>
</dbReference>
<dbReference type="EMBL" id="MNCJ02000318">
    <property type="protein sequence ID" value="KAF5812958.1"/>
    <property type="molecule type" value="Genomic_DNA"/>
</dbReference>
<keyword evidence="3" id="KW-1185">Reference proteome</keyword>
<evidence type="ECO:0000313" key="1">
    <source>
        <dbReference type="EMBL" id="KAF5812958.1"/>
    </source>
</evidence>
<reference evidence="2" key="2">
    <citation type="submission" date="2017-02" db="EMBL/GenBank/DDBJ databases">
        <title>Sunflower complete genome.</title>
        <authorList>
            <person name="Langlade N."/>
            <person name="Munos S."/>
        </authorList>
    </citation>
    <scope>NUCLEOTIDE SEQUENCE [LARGE SCALE GENOMIC DNA]</scope>
    <source>
        <tissue evidence="2">Leaves</tissue>
    </source>
</reference>
<evidence type="ECO:0000313" key="2">
    <source>
        <dbReference type="EMBL" id="OTG30433.1"/>
    </source>
</evidence>
<dbReference type="Proteomes" id="UP000215914">
    <property type="component" value="Chromosome 3"/>
</dbReference>
<name>A0A251V590_HELAN</name>
<reference evidence="1 3" key="1">
    <citation type="journal article" date="2017" name="Nature">
        <title>The sunflower genome provides insights into oil metabolism, flowering and Asterid evolution.</title>
        <authorList>
            <person name="Badouin H."/>
            <person name="Gouzy J."/>
            <person name="Grassa C.J."/>
            <person name="Murat F."/>
            <person name="Staton S.E."/>
            <person name="Cottret L."/>
            <person name="Lelandais-Briere C."/>
            <person name="Owens G.L."/>
            <person name="Carrere S."/>
            <person name="Mayjonade B."/>
            <person name="Legrand L."/>
            <person name="Gill N."/>
            <person name="Kane N.C."/>
            <person name="Bowers J.E."/>
            <person name="Hubner S."/>
            <person name="Bellec A."/>
            <person name="Berard A."/>
            <person name="Berges H."/>
            <person name="Blanchet N."/>
            <person name="Boniface M.C."/>
            <person name="Brunel D."/>
            <person name="Catrice O."/>
            <person name="Chaidir N."/>
            <person name="Claudel C."/>
            <person name="Donnadieu C."/>
            <person name="Faraut T."/>
            <person name="Fievet G."/>
            <person name="Helmstetter N."/>
            <person name="King M."/>
            <person name="Knapp S.J."/>
            <person name="Lai Z."/>
            <person name="Le Paslier M.C."/>
            <person name="Lippi Y."/>
            <person name="Lorenzon L."/>
            <person name="Mandel J.R."/>
            <person name="Marage G."/>
            <person name="Marchand G."/>
            <person name="Marquand E."/>
            <person name="Bret-Mestries E."/>
            <person name="Morien E."/>
            <person name="Nambeesan S."/>
            <person name="Nguyen T."/>
            <person name="Pegot-Espagnet P."/>
            <person name="Pouilly N."/>
            <person name="Raftis F."/>
            <person name="Sallet E."/>
            <person name="Schiex T."/>
            <person name="Thomas J."/>
            <person name="Vandecasteele C."/>
            <person name="Vares D."/>
            <person name="Vear F."/>
            <person name="Vautrin S."/>
            <person name="Crespi M."/>
            <person name="Mangin B."/>
            <person name="Burke J.M."/>
            <person name="Salse J."/>
            <person name="Munos S."/>
            <person name="Vincourt P."/>
            <person name="Rieseberg L.H."/>
            <person name="Langlade N.B."/>
        </authorList>
    </citation>
    <scope>NUCLEOTIDE SEQUENCE [LARGE SCALE GENOMIC DNA]</scope>
    <source>
        <strain evidence="3">cv. SF193</strain>
        <tissue evidence="1">Leaves</tissue>
    </source>
</reference>
<evidence type="ECO:0000313" key="3">
    <source>
        <dbReference type="Proteomes" id="UP000215914"/>
    </source>
</evidence>
<accession>A0A251V590</accession>
<dbReference type="AlphaFoldDB" id="A0A251V590"/>
<protein>
    <submittedName>
        <fullName evidence="2">Uncharacterized protein</fullName>
    </submittedName>
</protein>
<proteinExistence type="predicted"/>
<gene>
    <name evidence="2" type="ORF">HannXRQ_Chr03g0064481</name>
    <name evidence="1" type="ORF">HanXRQr2_Chr03g0092571</name>
</gene>
<dbReference type="InParanoid" id="A0A251V590"/>
<sequence length="56" mass="6594">MHQFHFYQWHATLSMLNKCQHHLASTPLKSCCSLSLCCTPNESKDRWLNGFLKEIQ</sequence>
<dbReference type="Gramene" id="mRNA:HanXRQr2_Chr03g0092571">
    <property type="protein sequence ID" value="mRNA:HanXRQr2_Chr03g0092571"/>
    <property type="gene ID" value="HanXRQr2_Chr03g0092571"/>
</dbReference>
<reference evidence="1" key="3">
    <citation type="submission" date="2020-06" db="EMBL/GenBank/DDBJ databases">
        <title>Helianthus annuus Genome sequencing and assembly Release 2.</title>
        <authorList>
            <person name="Gouzy J."/>
            <person name="Langlade N."/>
            <person name="Munos S."/>
        </authorList>
    </citation>
    <scope>NUCLEOTIDE SEQUENCE</scope>
    <source>
        <tissue evidence="1">Leaves</tissue>
    </source>
</reference>